<comment type="caution">
    <text evidence="3">The sequence shown here is derived from an EMBL/GenBank/DDBJ whole genome shotgun (WGS) entry which is preliminary data.</text>
</comment>
<organism evidence="3 4">
    <name type="scientific">Aquatica leii</name>
    <dbReference type="NCBI Taxonomy" id="1421715"/>
    <lineage>
        <taxon>Eukaryota</taxon>
        <taxon>Metazoa</taxon>
        <taxon>Ecdysozoa</taxon>
        <taxon>Arthropoda</taxon>
        <taxon>Hexapoda</taxon>
        <taxon>Insecta</taxon>
        <taxon>Pterygota</taxon>
        <taxon>Neoptera</taxon>
        <taxon>Endopterygota</taxon>
        <taxon>Coleoptera</taxon>
        <taxon>Polyphaga</taxon>
        <taxon>Elateriformia</taxon>
        <taxon>Elateroidea</taxon>
        <taxon>Lampyridae</taxon>
        <taxon>Luciolinae</taxon>
        <taxon>Aquatica</taxon>
    </lineage>
</organism>
<protein>
    <submittedName>
        <fullName evidence="3">Uncharacterized protein</fullName>
    </submittedName>
</protein>
<proteinExistence type="predicted"/>
<keyword evidence="2" id="KW-0732">Signal</keyword>
<accession>A0AAN7SL76</accession>
<keyword evidence="4" id="KW-1185">Reference proteome</keyword>
<evidence type="ECO:0000256" key="1">
    <source>
        <dbReference type="SAM" id="Phobius"/>
    </source>
</evidence>
<sequence>MLKTLVIVFLIWSSVHCDWVEIPQNIKDDKFSKKSDFTLFVLTTSSTTQTSLLNKFSHARLKNDFNKTNITTETTETSILTTEVLKKDILPRTTLKPVNKRNFTKGLVFKIQKQNEGTEESFLSNNNFQRRSSTNDFVEAADDENFIDNKDSYSYTSFIPFLSKIQGVLMKNAHKNKKSKLNVLSGLRDHLLYEIESRISYLWKPTSHARESRDYKDDSHMNFPSNESALITIGFLTFAVFLIKLVMQLMNAISAHSTTTMVVGRKRREPLNDDVLRILNHIEQYTLK</sequence>
<feature type="transmembrane region" description="Helical" evidence="1">
    <location>
        <begin position="229"/>
        <end position="247"/>
    </location>
</feature>
<reference evidence="4" key="1">
    <citation type="submission" date="2023-01" db="EMBL/GenBank/DDBJ databases">
        <title>Key to firefly adult light organ development and bioluminescence: homeobox transcription factors regulate luciferase expression and transportation to peroxisome.</title>
        <authorList>
            <person name="Fu X."/>
        </authorList>
    </citation>
    <scope>NUCLEOTIDE SEQUENCE [LARGE SCALE GENOMIC DNA]</scope>
</reference>
<evidence type="ECO:0000313" key="3">
    <source>
        <dbReference type="EMBL" id="KAK4885134.1"/>
    </source>
</evidence>
<keyword evidence="1" id="KW-0472">Membrane</keyword>
<feature type="chain" id="PRO_5042891353" evidence="2">
    <location>
        <begin position="18"/>
        <end position="288"/>
    </location>
</feature>
<dbReference type="AlphaFoldDB" id="A0AAN7SL76"/>
<dbReference type="Proteomes" id="UP001353858">
    <property type="component" value="Unassembled WGS sequence"/>
</dbReference>
<gene>
    <name evidence="3" type="ORF">RN001_001405</name>
</gene>
<evidence type="ECO:0000256" key="2">
    <source>
        <dbReference type="SAM" id="SignalP"/>
    </source>
</evidence>
<evidence type="ECO:0000313" key="4">
    <source>
        <dbReference type="Proteomes" id="UP001353858"/>
    </source>
</evidence>
<name>A0AAN7SL76_9COLE</name>
<feature type="signal peptide" evidence="2">
    <location>
        <begin position="1"/>
        <end position="17"/>
    </location>
</feature>
<dbReference type="EMBL" id="JARPUR010000001">
    <property type="protein sequence ID" value="KAK4885134.1"/>
    <property type="molecule type" value="Genomic_DNA"/>
</dbReference>
<keyword evidence="1" id="KW-1133">Transmembrane helix</keyword>
<keyword evidence="1" id="KW-0812">Transmembrane</keyword>